<keyword evidence="7" id="KW-1015">Disulfide bond</keyword>
<dbReference type="SMART" id="SM00921">
    <property type="entry name" value="MHC_II_beta"/>
    <property type="match status" value="1"/>
</dbReference>
<comment type="subcellular location">
    <subcellularLocation>
        <location evidence="1">Membrane</location>
        <topology evidence="1">Single-pass type I membrane protein</topology>
    </subcellularLocation>
</comment>
<dbReference type="InterPro" id="IPR000353">
    <property type="entry name" value="MHC_II_b_N"/>
</dbReference>
<sequence>MGTGGIPGARSHWAGAVLVALAVLGTHMAHCTELPEHFLYQDKHECLYTNSTQRVRYANRYVWNQQDYVHFDSDLGVFMADTELGEPTAKCWNSQKQELEYRRGSVDRYCRRNYGVFERGHVISRSGQKTRRVSLVSEKTSLLLLARGKSLHSGGNRNLIQMSRDAGVLCLKIPDSVIKKPKSSFFHD</sequence>
<evidence type="ECO:0000256" key="5">
    <source>
        <dbReference type="ARBA" id="ARBA00023130"/>
    </source>
</evidence>
<dbReference type="PANTHER" id="PTHR19944:SF99">
    <property type="entry name" value="HLA CLASS II HISTOCOMPATIBILITY ANTIGEN, DRB1 BETA CHAIN"/>
    <property type="match status" value="1"/>
</dbReference>
<accession>A0A1U7SNY4</accession>
<feature type="domain" description="MHC class II beta chain N-terminal" evidence="11">
    <location>
        <begin position="44"/>
        <end position="118"/>
    </location>
</feature>
<dbReference type="KEGG" id="asn:102368015"/>
<dbReference type="Pfam" id="PF00969">
    <property type="entry name" value="MHC_II_beta"/>
    <property type="match status" value="1"/>
</dbReference>
<dbReference type="RefSeq" id="XP_006039354.3">
    <property type="nucleotide sequence ID" value="XM_006039292.3"/>
</dbReference>
<dbReference type="GeneID" id="102368015"/>
<evidence type="ECO:0000256" key="10">
    <source>
        <dbReference type="SAM" id="SignalP"/>
    </source>
</evidence>
<dbReference type="STRING" id="38654.A0A1U7SNY4"/>
<keyword evidence="6" id="KW-0472">Membrane</keyword>
<dbReference type="InParanoid" id="A0A1U7SNY4"/>
<dbReference type="InterPro" id="IPR011162">
    <property type="entry name" value="MHC_I/II-like_Ag-recog"/>
</dbReference>
<evidence type="ECO:0000256" key="3">
    <source>
        <dbReference type="ARBA" id="ARBA00022859"/>
    </source>
</evidence>
<dbReference type="GO" id="GO:0002250">
    <property type="term" value="P:adaptive immune response"/>
    <property type="evidence" value="ECO:0007669"/>
    <property type="project" value="UniProtKB-KW"/>
</dbReference>
<evidence type="ECO:0000256" key="2">
    <source>
        <dbReference type="ARBA" id="ARBA00022692"/>
    </source>
</evidence>
<dbReference type="SUPFAM" id="SSF54452">
    <property type="entry name" value="MHC antigen-recognition domain"/>
    <property type="match status" value="1"/>
</dbReference>
<keyword evidence="5" id="KW-1064">Adaptive immunity</keyword>
<evidence type="ECO:0000313" key="13">
    <source>
        <dbReference type="RefSeq" id="XP_006039354.3"/>
    </source>
</evidence>
<keyword evidence="3" id="KW-0391">Immunity</keyword>
<dbReference type="GO" id="GO:0042613">
    <property type="term" value="C:MHC class II protein complex"/>
    <property type="evidence" value="ECO:0007669"/>
    <property type="project" value="UniProtKB-KW"/>
</dbReference>
<keyword evidence="12" id="KW-1185">Reference proteome</keyword>
<dbReference type="FunFam" id="3.10.320.10:FF:000001">
    <property type="entry name" value="HLA class II histocompatibility antigen, DRB1-1 beta chain"/>
    <property type="match status" value="1"/>
</dbReference>
<evidence type="ECO:0000256" key="8">
    <source>
        <dbReference type="ARBA" id="ARBA00023180"/>
    </source>
</evidence>
<keyword evidence="9" id="KW-0491">MHC II</keyword>
<protein>
    <submittedName>
        <fullName evidence="13">DLA class II histocompatibility antigen, DR-1 beta chain-like</fullName>
    </submittedName>
</protein>
<keyword evidence="10" id="KW-0732">Signal</keyword>
<evidence type="ECO:0000256" key="1">
    <source>
        <dbReference type="ARBA" id="ARBA00004479"/>
    </source>
</evidence>
<dbReference type="Proteomes" id="UP000189705">
    <property type="component" value="Unplaced"/>
</dbReference>
<proteinExistence type="predicted"/>
<dbReference type="GO" id="GO:0002504">
    <property type="term" value="P:antigen processing and presentation of peptide or polysaccharide antigen via MHC class II"/>
    <property type="evidence" value="ECO:0007669"/>
    <property type="project" value="UniProtKB-KW"/>
</dbReference>
<dbReference type="AlphaFoldDB" id="A0A1U7SNY4"/>
<evidence type="ECO:0000259" key="11">
    <source>
        <dbReference type="SMART" id="SM00921"/>
    </source>
</evidence>
<keyword evidence="4" id="KW-1133">Transmembrane helix</keyword>
<name>A0A1U7SNY4_ALLSI</name>
<dbReference type="InterPro" id="IPR014745">
    <property type="entry name" value="MHC_II_a/b_N"/>
</dbReference>
<feature type="chain" id="PRO_5018084330" evidence="10">
    <location>
        <begin position="32"/>
        <end position="188"/>
    </location>
</feature>
<evidence type="ECO:0000256" key="4">
    <source>
        <dbReference type="ARBA" id="ARBA00022989"/>
    </source>
</evidence>
<evidence type="ECO:0000256" key="9">
    <source>
        <dbReference type="ARBA" id="ARBA00023182"/>
    </source>
</evidence>
<evidence type="ECO:0000256" key="6">
    <source>
        <dbReference type="ARBA" id="ARBA00023136"/>
    </source>
</evidence>
<reference evidence="13" key="1">
    <citation type="submission" date="2025-08" db="UniProtKB">
        <authorList>
            <consortium name="RefSeq"/>
        </authorList>
    </citation>
    <scope>IDENTIFICATION</scope>
</reference>
<dbReference type="Gene3D" id="3.10.320.10">
    <property type="entry name" value="Class II Histocompatibility Antigen, M Beta Chain, Chain B, domain 1"/>
    <property type="match status" value="1"/>
</dbReference>
<organism evidence="12 13">
    <name type="scientific">Alligator sinensis</name>
    <name type="common">Chinese alligator</name>
    <dbReference type="NCBI Taxonomy" id="38654"/>
    <lineage>
        <taxon>Eukaryota</taxon>
        <taxon>Metazoa</taxon>
        <taxon>Chordata</taxon>
        <taxon>Craniata</taxon>
        <taxon>Vertebrata</taxon>
        <taxon>Euteleostomi</taxon>
        <taxon>Archelosauria</taxon>
        <taxon>Archosauria</taxon>
        <taxon>Crocodylia</taxon>
        <taxon>Alligatoridae</taxon>
        <taxon>Alligatorinae</taxon>
        <taxon>Alligator</taxon>
    </lineage>
</organism>
<keyword evidence="2" id="KW-0812">Transmembrane</keyword>
<dbReference type="InterPro" id="IPR050160">
    <property type="entry name" value="MHC/Immunoglobulin"/>
</dbReference>
<keyword evidence="8" id="KW-0325">Glycoprotein</keyword>
<dbReference type="PANTHER" id="PTHR19944">
    <property type="entry name" value="MHC CLASS II-RELATED"/>
    <property type="match status" value="1"/>
</dbReference>
<feature type="signal peptide" evidence="10">
    <location>
        <begin position="1"/>
        <end position="31"/>
    </location>
</feature>
<evidence type="ECO:0000313" key="12">
    <source>
        <dbReference type="Proteomes" id="UP000189705"/>
    </source>
</evidence>
<evidence type="ECO:0000256" key="7">
    <source>
        <dbReference type="ARBA" id="ARBA00023157"/>
    </source>
</evidence>
<gene>
    <name evidence="13" type="primary">LOC102368015</name>
</gene>